<dbReference type="InterPro" id="IPR022790">
    <property type="entry name" value="GH26_dom"/>
</dbReference>
<dbReference type="Pfam" id="PF10129">
    <property type="entry name" value="OpgC_C"/>
    <property type="match status" value="1"/>
</dbReference>
<feature type="region of interest" description="Disordered" evidence="5">
    <location>
        <begin position="442"/>
        <end position="465"/>
    </location>
</feature>
<feature type="compositionally biased region" description="Low complexity" evidence="5">
    <location>
        <begin position="42"/>
        <end position="52"/>
    </location>
</feature>
<evidence type="ECO:0000256" key="7">
    <source>
        <dbReference type="SAM" id="SignalP"/>
    </source>
</evidence>
<evidence type="ECO:0000256" key="2">
    <source>
        <dbReference type="ARBA" id="ARBA00022801"/>
    </source>
</evidence>
<keyword evidence="3" id="KW-0326">Glycosidase</keyword>
<feature type="signal peptide" evidence="7">
    <location>
        <begin position="1"/>
        <end position="18"/>
    </location>
</feature>
<feature type="transmembrane region" description="Helical" evidence="6">
    <location>
        <begin position="478"/>
        <end position="496"/>
    </location>
</feature>
<feature type="compositionally biased region" description="Low complexity" evidence="5">
    <location>
        <begin position="15"/>
        <end position="32"/>
    </location>
</feature>
<evidence type="ECO:0000256" key="6">
    <source>
        <dbReference type="SAM" id="Phobius"/>
    </source>
</evidence>
<dbReference type="PROSITE" id="PS51764">
    <property type="entry name" value="GH26"/>
    <property type="match status" value="1"/>
</dbReference>
<keyword evidence="10" id="KW-1185">Reference proteome</keyword>
<keyword evidence="6" id="KW-0812">Transmembrane</keyword>
<dbReference type="InterPro" id="IPR017853">
    <property type="entry name" value="GH"/>
</dbReference>
<feature type="transmembrane region" description="Helical" evidence="6">
    <location>
        <begin position="417"/>
        <end position="439"/>
    </location>
</feature>
<evidence type="ECO:0000256" key="5">
    <source>
        <dbReference type="SAM" id="MobiDB-lite"/>
    </source>
</evidence>
<feature type="transmembrane region" description="Helical" evidence="6">
    <location>
        <begin position="768"/>
        <end position="786"/>
    </location>
</feature>
<evidence type="ECO:0000313" key="9">
    <source>
        <dbReference type="EMBL" id="MCI4660145.1"/>
    </source>
</evidence>
<dbReference type="GO" id="GO:0016985">
    <property type="term" value="F:mannan endo-1,4-beta-mannosidase activity"/>
    <property type="evidence" value="ECO:0007669"/>
    <property type="project" value="InterPro"/>
</dbReference>
<proteinExistence type="inferred from homology"/>
<dbReference type="SUPFAM" id="SSF51445">
    <property type="entry name" value="(Trans)glycosidases"/>
    <property type="match status" value="1"/>
</dbReference>
<feature type="transmembrane region" description="Helical" evidence="6">
    <location>
        <begin position="678"/>
        <end position="697"/>
    </location>
</feature>
<keyword evidence="2" id="KW-0378">Hydrolase</keyword>
<feature type="region of interest" description="Disordered" evidence="5">
    <location>
        <begin position="15"/>
        <end position="53"/>
    </location>
</feature>
<dbReference type="Proteomes" id="UP001165341">
    <property type="component" value="Unassembled WGS sequence"/>
</dbReference>
<protein>
    <submittedName>
        <fullName evidence="9">OpgC domain-containing protein</fullName>
    </submittedName>
</protein>
<dbReference type="GO" id="GO:0006080">
    <property type="term" value="P:substituted mannan metabolic process"/>
    <property type="evidence" value="ECO:0007669"/>
    <property type="project" value="InterPro"/>
</dbReference>
<evidence type="ECO:0000256" key="3">
    <source>
        <dbReference type="ARBA" id="ARBA00023295"/>
    </source>
</evidence>
<keyword evidence="6" id="KW-0472">Membrane</keyword>
<dbReference type="RefSeq" id="WP_243013553.1">
    <property type="nucleotide sequence ID" value="NZ_JALGAR010000010.1"/>
</dbReference>
<feature type="transmembrane region" description="Helical" evidence="6">
    <location>
        <begin position="545"/>
        <end position="566"/>
    </location>
</feature>
<accession>A0AA41QXT1</accession>
<evidence type="ECO:0000256" key="4">
    <source>
        <dbReference type="PROSITE-ProRule" id="PRU01100"/>
    </source>
</evidence>
<organism evidence="9 10">
    <name type="scientific">Cryobacterium zhongshanensis</name>
    <dbReference type="NCBI Taxonomy" id="2928153"/>
    <lineage>
        <taxon>Bacteria</taxon>
        <taxon>Bacillati</taxon>
        <taxon>Actinomycetota</taxon>
        <taxon>Actinomycetes</taxon>
        <taxon>Micrococcales</taxon>
        <taxon>Microbacteriaceae</taxon>
        <taxon>Cryobacterium</taxon>
    </lineage>
</organism>
<dbReference type="PANTHER" id="PTHR40079">
    <property type="entry name" value="MANNAN ENDO-1,4-BETA-MANNOSIDASE E-RELATED"/>
    <property type="match status" value="1"/>
</dbReference>
<comment type="caution">
    <text evidence="4">Lacks conserved residue(s) required for the propagation of feature annotation.</text>
</comment>
<keyword evidence="6" id="KW-1133">Transmembrane helix</keyword>
<name>A0AA41QXT1_9MICO</name>
<reference evidence="9" key="1">
    <citation type="submission" date="2022-03" db="EMBL/GenBank/DDBJ databases">
        <title>Cryobacterium sp. nov. strain ZS14-85, isolated from Antarctic soil.</title>
        <authorList>
            <person name="Li J."/>
            <person name="Niu G."/>
        </authorList>
    </citation>
    <scope>NUCLEOTIDE SEQUENCE</scope>
    <source>
        <strain evidence="9">ZS14-85</strain>
    </source>
</reference>
<dbReference type="EMBL" id="JALGAR010000010">
    <property type="protein sequence ID" value="MCI4660145.1"/>
    <property type="molecule type" value="Genomic_DNA"/>
</dbReference>
<evidence type="ECO:0000313" key="10">
    <source>
        <dbReference type="Proteomes" id="UP001165341"/>
    </source>
</evidence>
<feature type="chain" id="PRO_5041413573" evidence="7">
    <location>
        <begin position="19"/>
        <end position="858"/>
    </location>
</feature>
<keyword evidence="7" id="KW-0732">Signal</keyword>
<gene>
    <name evidence="9" type="primary">opgC</name>
    <name evidence="9" type="ORF">MQH31_20240</name>
</gene>
<comment type="similarity">
    <text evidence="1 4">Belongs to the glycosyl hydrolase 26 family.</text>
</comment>
<dbReference type="InterPro" id="IPR014550">
    <property type="entry name" value="UCP028704_OpgC"/>
</dbReference>
<dbReference type="AlphaFoldDB" id="A0AA41QXT1"/>
<comment type="caution">
    <text evidence="9">The sequence shown here is derived from an EMBL/GenBank/DDBJ whole genome shotgun (WGS) entry which is preliminary data.</text>
</comment>
<evidence type="ECO:0000256" key="1">
    <source>
        <dbReference type="ARBA" id="ARBA00007754"/>
    </source>
</evidence>
<feature type="transmembrane region" description="Helical" evidence="6">
    <location>
        <begin position="793"/>
        <end position="817"/>
    </location>
</feature>
<sequence length="858" mass="91428">MALALALPLALPATAARAAPTPSATGTATATPEPAPTPPVTATPAPAADGAPVSVEPATGAYFGSILDWSSDSPAEQASRLGSPSAFYEHSVSMPMSGADTGYSTQFLQKTNGAGSLALLTIRPTVPLPSIDADAAARLVDGIAAARGTGTAPLYLRFAPDMNSTWVPWGQQPSAYRQAFAAVADAVHRRLPGAVMVWSPNWGGGYPFTGTRAADTDTLRELDTNRDGSVDGADDPYAPYFPGAVADWVGLSVYHDDTAGGDARNTVPRDGELVARLGSPAADAAGADSAGGDGFFGRYSTATGKPFLLETAAFYSPSAGGPGELAVKQNWWRQVFAAVADPRYATLKAVLWQDTTATRAVVGGTFVDWSVTLGDSTRAAFATDRAASDLTLGPLFAPTTNEAGASATGPGLTIGGWWAWLVAALVVVAVTVLFALAVARRGRPGRPSRPGRSGRPGRSAPSYDGPANRDLRIDLMRGLAIVFVVVNHIGLASLFQEITQEAIGIVSGAELFVLFAGVVLGMVYRPRIATSGIGEVVIRTGRRAWKLYYTALGVVILIFAVSRLPFVNADYLTTFTDQGTGARGSSASGHVYDLYANAGQLLTYPVNPHILLDLALLRLGPWQFNVMGLYVVLLLVCPLVLWALSKRWWVPVLALSWGVYAFNTLAGVRLFPSEFEDSFPLLTWQVLFVTGIVAGYHRLALLRWFASRWGLVAAAVIVLLATALMLFSWSNPYLPSAYSVRLGLVPDAFFRSVYGAYFGRTNLEPGRLLNVMLVVVSFYALVSAYWRPIRRAIGWFLIPLGQATLYVFIMHVFFALIAANIPALQDGNVLLNTGAYVVILALLWVMVRTKFLFRIVPR</sequence>
<evidence type="ECO:0000259" key="8">
    <source>
        <dbReference type="PROSITE" id="PS51764"/>
    </source>
</evidence>
<feature type="transmembrane region" description="Helical" evidence="6">
    <location>
        <begin position="709"/>
        <end position="729"/>
    </location>
</feature>
<dbReference type="Gene3D" id="3.20.20.80">
    <property type="entry name" value="Glycosidases"/>
    <property type="match status" value="1"/>
</dbReference>
<dbReference type="PANTHER" id="PTHR40079:SF4">
    <property type="entry name" value="GH26 DOMAIN-CONTAINING PROTEIN-RELATED"/>
    <property type="match status" value="1"/>
</dbReference>
<feature type="transmembrane region" description="Helical" evidence="6">
    <location>
        <begin position="829"/>
        <end position="847"/>
    </location>
</feature>
<feature type="domain" description="GH26" evidence="8">
    <location>
        <begin position="12"/>
        <end position="390"/>
    </location>
</feature>
<feature type="transmembrane region" description="Helical" evidence="6">
    <location>
        <begin position="502"/>
        <end position="524"/>
    </location>
</feature>
<dbReference type="InterPro" id="IPR000805">
    <property type="entry name" value="Glyco_hydro_26"/>
</dbReference>
<feature type="compositionally biased region" description="Low complexity" evidence="5">
    <location>
        <begin position="448"/>
        <end position="462"/>
    </location>
</feature>
<feature type="transmembrane region" description="Helical" evidence="6">
    <location>
        <begin position="622"/>
        <end position="641"/>
    </location>
</feature>
<feature type="transmembrane region" description="Helical" evidence="6">
    <location>
        <begin position="648"/>
        <end position="666"/>
    </location>
</feature>